<dbReference type="GO" id="GO:0032259">
    <property type="term" value="P:methylation"/>
    <property type="evidence" value="ECO:0007669"/>
    <property type="project" value="UniProtKB-KW"/>
</dbReference>
<dbReference type="SUPFAM" id="SSF53335">
    <property type="entry name" value="S-adenosyl-L-methionine-dependent methyltransferases"/>
    <property type="match status" value="1"/>
</dbReference>
<dbReference type="EMBL" id="CP036526">
    <property type="protein sequence ID" value="QDT12894.1"/>
    <property type="molecule type" value="Genomic_DNA"/>
</dbReference>
<proteinExistence type="predicted"/>
<dbReference type="AlphaFoldDB" id="A0A517P0K7"/>
<keyword evidence="3" id="KW-0808">Transferase</keyword>
<dbReference type="RefSeq" id="WP_419189308.1">
    <property type="nucleotide sequence ID" value="NZ_CP036526.1"/>
</dbReference>
<dbReference type="GO" id="GO:0008168">
    <property type="term" value="F:methyltransferase activity"/>
    <property type="evidence" value="ECO:0007669"/>
    <property type="project" value="UniProtKB-KW"/>
</dbReference>
<reference evidence="3 4" key="1">
    <citation type="submission" date="2019-02" db="EMBL/GenBank/DDBJ databases">
        <title>Deep-cultivation of Planctomycetes and their phenomic and genomic characterization uncovers novel biology.</title>
        <authorList>
            <person name="Wiegand S."/>
            <person name="Jogler M."/>
            <person name="Boedeker C."/>
            <person name="Pinto D."/>
            <person name="Vollmers J."/>
            <person name="Rivas-Marin E."/>
            <person name="Kohn T."/>
            <person name="Peeters S.H."/>
            <person name="Heuer A."/>
            <person name="Rast P."/>
            <person name="Oberbeckmann S."/>
            <person name="Bunk B."/>
            <person name="Jeske O."/>
            <person name="Meyerdierks A."/>
            <person name="Storesund J.E."/>
            <person name="Kallscheuer N."/>
            <person name="Luecker S."/>
            <person name="Lage O.M."/>
            <person name="Pohl T."/>
            <person name="Merkel B.J."/>
            <person name="Hornburger P."/>
            <person name="Mueller R.-W."/>
            <person name="Bruemmer F."/>
            <person name="Labrenz M."/>
            <person name="Spormann A.M."/>
            <person name="Op den Camp H."/>
            <person name="Overmann J."/>
            <person name="Amann R."/>
            <person name="Jetten M.S.M."/>
            <person name="Mascher T."/>
            <person name="Medema M.H."/>
            <person name="Devos D.P."/>
            <person name="Kaster A.-K."/>
            <person name="Ovreas L."/>
            <person name="Rohde M."/>
            <person name="Galperin M.Y."/>
            <person name="Jogler C."/>
        </authorList>
    </citation>
    <scope>NUCLEOTIDE SEQUENCE [LARGE SCALE GENOMIC DNA]</scope>
    <source>
        <strain evidence="3 4">K23_9</strain>
    </source>
</reference>
<accession>A0A517P0K7</accession>
<keyword evidence="4" id="KW-1185">Reference proteome</keyword>
<dbReference type="CDD" id="cd02440">
    <property type="entry name" value="AdoMet_MTases"/>
    <property type="match status" value="1"/>
</dbReference>
<dbReference type="Proteomes" id="UP000319817">
    <property type="component" value="Chromosome"/>
</dbReference>
<evidence type="ECO:0000259" key="2">
    <source>
        <dbReference type="Pfam" id="PF13649"/>
    </source>
</evidence>
<feature type="region of interest" description="Disordered" evidence="1">
    <location>
        <begin position="1"/>
        <end position="29"/>
    </location>
</feature>
<organism evidence="3 4">
    <name type="scientific">Stieleria marina</name>
    <dbReference type="NCBI Taxonomy" id="1930275"/>
    <lineage>
        <taxon>Bacteria</taxon>
        <taxon>Pseudomonadati</taxon>
        <taxon>Planctomycetota</taxon>
        <taxon>Planctomycetia</taxon>
        <taxon>Pirellulales</taxon>
        <taxon>Pirellulaceae</taxon>
        <taxon>Stieleria</taxon>
    </lineage>
</organism>
<feature type="domain" description="Methyltransferase" evidence="2">
    <location>
        <begin position="189"/>
        <end position="255"/>
    </location>
</feature>
<dbReference type="InterPro" id="IPR030899">
    <property type="entry name" value="MrsA"/>
</dbReference>
<sequence length="373" mass="41206">MSLTSQAVRSAEATTEASRSTTPGPVSGCDDLPSGFESRLIDAIQPLRFFMLAINLYQLFETGLYDLLVSAGSASPAEAANSKNLDASRVEIFFKYLRNEGVLEENDGVFTVTRKGHDLAESRPWYTMFVGGYAETFLQLGDKLQLGSGFASRDLAQVGSGSCGISHYDAIPLTRRLMQMVPGDCSRLLDMGCGNGLYLVEFCKAFPEIEMAVGVEPSAKSCEEAAELIKSHGLQDRVQIVHSPAAEFLSSDFEFEPDFAVFGFILHEILGQGGESEMRRFLVELVNRFPDLNLIVIEVDNQIDNPAVMQHGLGQAYYNPYYLLHPFTNQRLETQAFWERIFAECGLAIRAKEFADSRVDSTGLEVGYLLHKA</sequence>
<gene>
    <name evidence="3" type="primary">mrsA_2</name>
    <name evidence="3" type="ORF">K239x_49070</name>
</gene>
<dbReference type="Gene3D" id="3.40.50.150">
    <property type="entry name" value="Vaccinia Virus protein VP39"/>
    <property type="match status" value="1"/>
</dbReference>
<dbReference type="SUPFAM" id="SSF46785">
    <property type="entry name" value="Winged helix' DNA-binding domain"/>
    <property type="match status" value="1"/>
</dbReference>
<evidence type="ECO:0000313" key="3">
    <source>
        <dbReference type="EMBL" id="QDT12894.1"/>
    </source>
</evidence>
<dbReference type="NCBIfam" id="TIGR04543">
    <property type="entry name" value="ketoArg_3Met"/>
    <property type="match status" value="1"/>
</dbReference>
<dbReference type="EC" id="2.1.1.243" evidence="3"/>
<evidence type="ECO:0000313" key="4">
    <source>
        <dbReference type="Proteomes" id="UP000319817"/>
    </source>
</evidence>
<protein>
    <submittedName>
        <fullName evidence="3">2-ketoarginine methyltransferase</fullName>
        <ecNumber evidence="3">2.1.1.243</ecNumber>
    </submittedName>
</protein>
<evidence type="ECO:0000256" key="1">
    <source>
        <dbReference type="SAM" id="MobiDB-lite"/>
    </source>
</evidence>
<dbReference type="InterPro" id="IPR036390">
    <property type="entry name" value="WH_DNA-bd_sf"/>
</dbReference>
<dbReference type="InterPro" id="IPR029063">
    <property type="entry name" value="SAM-dependent_MTases_sf"/>
</dbReference>
<name>A0A517P0K7_9BACT</name>
<dbReference type="Pfam" id="PF13649">
    <property type="entry name" value="Methyltransf_25"/>
    <property type="match status" value="1"/>
</dbReference>
<keyword evidence="3" id="KW-0489">Methyltransferase</keyword>
<dbReference type="InterPro" id="IPR041698">
    <property type="entry name" value="Methyltransf_25"/>
</dbReference>
<feature type="compositionally biased region" description="Low complexity" evidence="1">
    <location>
        <begin position="9"/>
        <end position="22"/>
    </location>
</feature>